<proteinExistence type="inferred from homology"/>
<dbReference type="PROSITE" id="PS50052">
    <property type="entry name" value="GUANYLATE_KINASE_2"/>
    <property type="match status" value="1"/>
</dbReference>
<evidence type="ECO:0000256" key="1">
    <source>
        <dbReference type="ARBA" id="ARBA00005790"/>
    </source>
</evidence>
<comment type="similarity">
    <text evidence="1 9">Belongs to the guanylate kinase family.</text>
</comment>
<organism evidence="11 12">
    <name type="scientific">Arenicella chitinivorans</name>
    <dbReference type="NCBI Taxonomy" id="1329800"/>
    <lineage>
        <taxon>Bacteria</taxon>
        <taxon>Pseudomonadati</taxon>
        <taxon>Pseudomonadota</taxon>
        <taxon>Gammaproteobacteria</taxon>
        <taxon>Arenicellales</taxon>
        <taxon>Arenicellaceae</taxon>
        <taxon>Arenicella</taxon>
    </lineage>
</organism>
<evidence type="ECO:0000256" key="8">
    <source>
        <dbReference type="ARBA" id="ARBA00030128"/>
    </source>
</evidence>
<dbReference type="Gene3D" id="3.40.50.300">
    <property type="entry name" value="P-loop containing nucleotide triphosphate hydrolases"/>
    <property type="match status" value="1"/>
</dbReference>
<dbReference type="PANTHER" id="PTHR23117">
    <property type="entry name" value="GUANYLATE KINASE-RELATED"/>
    <property type="match status" value="1"/>
</dbReference>
<keyword evidence="7 9" id="KW-0067">ATP-binding</keyword>
<evidence type="ECO:0000256" key="4">
    <source>
        <dbReference type="ARBA" id="ARBA00022679"/>
    </source>
</evidence>
<dbReference type="Gene3D" id="3.30.63.10">
    <property type="entry name" value="Guanylate Kinase phosphate binding domain"/>
    <property type="match status" value="1"/>
</dbReference>
<comment type="function">
    <text evidence="9">Essential for recycling GMP and indirectly, cGMP.</text>
</comment>
<reference evidence="11" key="1">
    <citation type="journal article" date="2014" name="Int. J. Syst. Evol. Microbiol.">
        <title>Complete genome sequence of Corynebacterium casei LMG S-19264T (=DSM 44701T), isolated from a smear-ripened cheese.</title>
        <authorList>
            <consortium name="US DOE Joint Genome Institute (JGI-PGF)"/>
            <person name="Walter F."/>
            <person name="Albersmeier A."/>
            <person name="Kalinowski J."/>
            <person name="Ruckert C."/>
        </authorList>
    </citation>
    <scope>NUCLEOTIDE SEQUENCE</scope>
    <source>
        <strain evidence="11">KCTC 12711</strain>
    </source>
</reference>
<dbReference type="InterPro" id="IPR008145">
    <property type="entry name" value="GK/Ca_channel_bsu"/>
</dbReference>
<evidence type="ECO:0000256" key="2">
    <source>
        <dbReference type="ARBA" id="ARBA00012961"/>
    </source>
</evidence>
<sequence length="203" mass="22636">MTGKLFIISAPSGAGKTSLARALIANTGNARMSVSHTTRLRRASETDGVDYYFVTQSEFLSMADDGVFLEYAEVYGNYYGTSRHAVQTMLDEQTHVLLDIDWQGARLVRAQMPEAVSISILPPSVEELERRLRSRGSDSEDVIQSRMRQALDEMQHCREADFIVMNDDFNQALNDLTLILAGESDRIRPLTVDLDQLLADSAS</sequence>
<evidence type="ECO:0000256" key="5">
    <source>
        <dbReference type="ARBA" id="ARBA00022741"/>
    </source>
</evidence>
<feature type="binding site" evidence="9">
    <location>
        <begin position="10"/>
        <end position="17"/>
    </location>
    <ligand>
        <name>ATP</name>
        <dbReference type="ChEBI" id="CHEBI:30616"/>
    </ligand>
</feature>
<dbReference type="PANTHER" id="PTHR23117:SF13">
    <property type="entry name" value="GUANYLATE KINASE"/>
    <property type="match status" value="1"/>
</dbReference>
<dbReference type="GO" id="GO:0004385">
    <property type="term" value="F:GMP kinase activity"/>
    <property type="evidence" value="ECO:0007669"/>
    <property type="project" value="UniProtKB-UniRule"/>
</dbReference>
<keyword evidence="9" id="KW-0963">Cytoplasm</keyword>
<dbReference type="EC" id="2.7.4.8" evidence="2 9"/>
<evidence type="ECO:0000313" key="12">
    <source>
        <dbReference type="Proteomes" id="UP000614811"/>
    </source>
</evidence>
<accession>A0A918RP10</accession>
<evidence type="ECO:0000256" key="3">
    <source>
        <dbReference type="ARBA" id="ARBA00016296"/>
    </source>
</evidence>
<dbReference type="EMBL" id="BMXA01000002">
    <property type="protein sequence ID" value="GHA03671.1"/>
    <property type="molecule type" value="Genomic_DNA"/>
</dbReference>
<name>A0A918RP10_9GAMM</name>
<dbReference type="SMART" id="SM00072">
    <property type="entry name" value="GuKc"/>
    <property type="match status" value="1"/>
</dbReference>
<dbReference type="InterPro" id="IPR020590">
    <property type="entry name" value="Guanylate_kinase_CS"/>
</dbReference>
<dbReference type="NCBIfam" id="TIGR03263">
    <property type="entry name" value="guanyl_kin"/>
    <property type="match status" value="1"/>
</dbReference>
<dbReference type="Proteomes" id="UP000614811">
    <property type="component" value="Unassembled WGS sequence"/>
</dbReference>
<dbReference type="GO" id="GO:0005829">
    <property type="term" value="C:cytosol"/>
    <property type="evidence" value="ECO:0007669"/>
    <property type="project" value="TreeGrafter"/>
</dbReference>
<keyword evidence="6 9" id="KW-0418">Kinase</keyword>
<keyword evidence="12" id="KW-1185">Reference proteome</keyword>
<dbReference type="GO" id="GO:0005524">
    <property type="term" value="F:ATP binding"/>
    <property type="evidence" value="ECO:0007669"/>
    <property type="project" value="UniProtKB-UniRule"/>
</dbReference>
<dbReference type="SUPFAM" id="SSF52540">
    <property type="entry name" value="P-loop containing nucleoside triphosphate hydrolases"/>
    <property type="match status" value="1"/>
</dbReference>
<dbReference type="RefSeq" id="WP_189399046.1">
    <property type="nucleotide sequence ID" value="NZ_BMXA01000002.1"/>
</dbReference>
<keyword evidence="4 9" id="KW-0808">Transferase</keyword>
<dbReference type="AlphaFoldDB" id="A0A918RP10"/>
<evidence type="ECO:0000256" key="6">
    <source>
        <dbReference type="ARBA" id="ARBA00022777"/>
    </source>
</evidence>
<evidence type="ECO:0000256" key="7">
    <source>
        <dbReference type="ARBA" id="ARBA00022840"/>
    </source>
</evidence>
<dbReference type="Pfam" id="PF00625">
    <property type="entry name" value="Guanylate_kin"/>
    <property type="match status" value="1"/>
</dbReference>
<protein>
    <recommendedName>
        <fullName evidence="3 9">Guanylate kinase</fullName>
        <ecNumber evidence="2 9">2.7.4.8</ecNumber>
    </recommendedName>
    <alternativeName>
        <fullName evidence="8 9">GMP kinase</fullName>
    </alternativeName>
</protein>
<feature type="domain" description="Guanylate kinase-like" evidence="10">
    <location>
        <begin position="3"/>
        <end position="181"/>
    </location>
</feature>
<dbReference type="InterPro" id="IPR008144">
    <property type="entry name" value="Guanylate_kin-like_dom"/>
</dbReference>
<gene>
    <name evidence="9 11" type="primary">gmk</name>
    <name evidence="11" type="ORF">GCM10008090_11030</name>
</gene>
<evidence type="ECO:0000256" key="9">
    <source>
        <dbReference type="HAMAP-Rule" id="MF_00328"/>
    </source>
</evidence>
<comment type="subcellular location">
    <subcellularLocation>
        <location evidence="9">Cytoplasm</location>
    </subcellularLocation>
</comment>
<dbReference type="CDD" id="cd00071">
    <property type="entry name" value="GMPK"/>
    <property type="match status" value="1"/>
</dbReference>
<dbReference type="InterPro" id="IPR017665">
    <property type="entry name" value="Guanylate_kinase"/>
</dbReference>
<dbReference type="InterPro" id="IPR027417">
    <property type="entry name" value="P-loop_NTPase"/>
</dbReference>
<comment type="caution">
    <text evidence="11">The sequence shown here is derived from an EMBL/GenBank/DDBJ whole genome shotgun (WGS) entry which is preliminary data.</text>
</comment>
<comment type="catalytic activity">
    <reaction evidence="9">
        <text>GMP + ATP = GDP + ADP</text>
        <dbReference type="Rhea" id="RHEA:20780"/>
        <dbReference type="ChEBI" id="CHEBI:30616"/>
        <dbReference type="ChEBI" id="CHEBI:58115"/>
        <dbReference type="ChEBI" id="CHEBI:58189"/>
        <dbReference type="ChEBI" id="CHEBI:456216"/>
        <dbReference type="EC" id="2.7.4.8"/>
    </reaction>
</comment>
<evidence type="ECO:0000313" key="11">
    <source>
        <dbReference type="EMBL" id="GHA03671.1"/>
    </source>
</evidence>
<evidence type="ECO:0000259" key="10">
    <source>
        <dbReference type="PROSITE" id="PS50052"/>
    </source>
</evidence>
<dbReference type="PROSITE" id="PS00856">
    <property type="entry name" value="GUANYLATE_KINASE_1"/>
    <property type="match status" value="1"/>
</dbReference>
<reference evidence="11" key="2">
    <citation type="submission" date="2020-09" db="EMBL/GenBank/DDBJ databases">
        <authorList>
            <person name="Sun Q."/>
            <person name="Kim S."/>
        </authorList>
    </citation>
    <scope>NUCLEOTIDE SEQUENCE</scope>
    <source>
        <strain evidence="11">KCTC 12711</strain>
    </source>
</reference>
<keyword evidence="5 9" id="KW-0547">Nucleotide-binding</keyword>
<dbReference type="FunFam" id="3.30.63.10:FF:000002">
    <property type="entry name" value="Guanylate kinase 1"/>
    <property type="match status" value="1"/>
</dbReference>
<dbReference type="HAMAP" id="MF_00328">
    <property type="entry name" value="Guanylate_kinase"/>
    <property type="match status" value="1"/>
</dbReference>